<proteinExistence type="predicted"/>
<gene>
    <name evidence="1" type="ORF">SDC9_187537</name>
</gene>
<accession>A0A645HNH1</accession>
<comment type="caution">
    <text evidence="1">The sequence shown here is derived from an EMBL/GenBank/DDBJ whole genome shotgun (WGS) entry which is preliminary data.</text>
</comment>
<name>A0A645HNH1_9ZZZZ</name>
<dbReference type="AlphaFoldDB" id="A0A645HNH1"/>
<dbReference type="EMBL" id="VSSQ01096145">
    <property type="protein sequence ID" value="MPN40002.1"/>
    <property type="molecule type" value="Genomic_DNA"/>
</dbReference>
<organism evidence="1">
    <name type="scientific">bioreactor metagenome</name>
    <dbReference type="NCBI Taxonomy" id="1076179"/>
    <lineage>
        <taxon>unclassified sequences</taxon>
        <taxon>metagenomes</taxon>
        <taxon>ecological metagenomes</taxon>
    </lineage>
</organism>
<protein>
    <submittedName>
        <fullName evidence="1">Uncharacterized protein</fullName>
    </submittedName>
</protein>
<reference evidence="1" key="1">
    <citation type="submission" date="2019-08" db="EMBL/GenBank/DDBJ databases">
        <authorList>
            <person name="Kucharzyk K."/>
            <person name="Murdoch R.W."/>
            <person name="Higgins S."/>
            <person name="Loffler F."/>
        </authorList>
    </citation>
    <scope>NUCLEOTIDE SEQUENCE</scope>
</reference>
<evidence type="ECO:0000313" key="1">
    <source>
        <dbReference type="EMBL" id="MPN40002.1"/>
    </source>
</evidence>
<sequence>MLINENHRRIICSSHSSEDLRKYSINNGMTPLRDYFRQLVTNGDTTVEEYLCNLQEFNLKQFMEANYAV</sequence>